<gene>
    <name evidence="2" type="ORF">EAS64_10645</name>
</gene>
<comment type="caution">
    <text evidence="2">The sequence shown here is derived from an EMBL/GenBank/DDBJ whole genome shotgun (WGS) entry which is preliminary data.</text>
</comment>
<protein>
    <submittedName>
        <fullName evidence="2">Uncharacterized protein</fullName>
    </submittedName>
</protein>
<sequence>MTITTDPEADAELARRSVRVRLPAWLAGSNPLDFGRMCRWRMEAADLAAGTWDVRLDERVRRRPARLVEVTRLAGSRNAAAAGAYSRLRRLPPSPSLYGRVPGDRVQAELDRISSQRHGDLAALMYQVTLATLAAPHDQLPGVVRQALQVHLLPLLPEAAAYLVEVDDALAKRYGAARVLRQMEDDSAMSCSRRSWPTSPFSGRRAGSSATRASAWAPISRRFSFRCPRGSGQCPGSGPAAWSSTRSAAR</sequence>
<accession>A0A6P2C0X6</accession>
<dbReference type="Proteomes" id="UP000460272">
    <property type="component" value="Unassembled WGS sequence"/>
</dbReference>
<evidence type="ECO:0000313" key="2">
    <source>
        <dbReference type="EMBL" id="TVZ05069.1"/>
    </source>
</evidence>
<dbReference type="AlphaFoldDB" id="A0A6P2C0X6"/>
<dbReference type="RefSeq" id="WP_145852775.1">
    <property type="nucleotide sequence ID" value="NZ_RPFW01000002.1"/>
</dbReference>
<evidence type="ECO:0000313" key="3">
    <source>
        <dbReference type="Proteomes" id="UP000460272"/>
    </source>
</evidence>
<name>A0A6P2C0X6_9ACTN</name>
<proteinExistence type="predicted"/>
<keyword evidence="3" id="KW-1185">Reference proteome</keyword>
<organism evidence="2 3">
    <name type="scientific">Trebonia kvetii</name>
    <dbReference type="NCBI Taxonomy" id="2480626"/>
    <lineage>
        <taxon>Bacteria</taxon>
        <taxon>Bacillati</taxon>
        <taxon>Actinomycetota</taxon>
        <taxon>Actinomycetes</taxon>
        <taxon>Streptosporangiales</taxon>
        <taxon>Treboniaceae</taxon>
        <taxon>Trebonia</taxon>
    </lineage>
</organism>
<feature type="region of interest" description="Disordered" evidence="1">
    <location>
        <begin position="229"/>
        <end position="250"/>
    </location>
</feature>
<evidence type="ECO:0000256" key="1">
    <source>
        <dbReference type="SAM" id="MobiDB-lite"/>
    </source>
</evidence>
<dbReference type="EMBL" id="RPFW01000002">
    <property type="protein sequence ID" value="TVZ05069.1"/>
    <property type="molecule type" value="Genomic_DNA"/>
</dbReference>
<reference evidence="2 3" key="1">
    <citation type="submission" date="2018-11" db="EMBL/GenBank/DDBJ databases">
        <title>Trebonia kvetii gen.nov., sp.nov., a novel acidophilic actinobacterium, and proposal of the new actinobacterial family Treboniaceae fam. nov.</title>
        <authorList>
            <person name="Rapoport D."/>
            <person name="Sagova-Mareckova M."/>
            <person name="Sedlacek I."/>
            <person name="Provaznik J."/>
            <person name="Kralova S."/>
            <person name="Pavlinic D."/>
            <person name="Benes V."/>
            <person name="Kopecky J."/>
        </authorList>
    </citation>
    <scope>NUCLEOTIDE SEQUENCE [LARGE SCALE GENOMIC DNA]</scope>
    <source>
        <strain evidence="2 3">15Tr583</strain>
    </source>
</reference>